<dbReference type="PANTHER" id="PTHR37422">
    <property type="entry name" value="TEICHURONIC ACID BIOSYNTHESIS PROTEIN TUAE"/>
    <property type="match status" value="1"/>
</dbReference>
<comment type="subcellular location">
    <subcellularLocation>
        <location evidence="1">Membrane</location>
        <topology evidence="1">Multi-pass membrane protein</topology>
    </subcellularLocation>
</comment>
<feature type="transmembrane region" description="Helical" evidence="5">
    <location>
        <begin position="284"/>
        <end position="304"/>
    </location>
</feature>
<evidence type="ECO:0000256" key="5">
    <source>
        <dbReference type="SAM" id="Phobius"/>
    </source>
</evidence>
<reference evidence="7" key="1">
    <citation type="submission" date="2020-05" db="EMBL/GenBank/DDBJ databases">
        <authorList>
            <person name="Chiriac C."/>
            <person name="Salcher M."/>
            <person name="Ghai R."/>
            <person name="Kavagutti S V."/>
        </authorList>
    </citation>
    <scope>NUCLEOTIDE SEQUENCE</scope>
</reference>
<feature type="transmembrane region" description="Helical" evidence="5">
    <location>
        <begin position="46"/>
        <end position="66"/>
    </location>
</feature>
<feature type="transmembrane region" description="Helical" evidence="5">
    <location>
        <begin position="111"/>
        <end position="130"/>
    </location>
</feature>
<dbReference type="AlphaFoldDB" id="A0A6J6HR05"/>
<feature type="transmembrane region" description="Helical" evidence="5">
    <location>
        <begin position="86"/>
        <end position="104"/>
    </location>
</feature>
<feature type="transmembrane region" description="Helical" evidence="5">
    <location>
        <begin position="20"/>
        <end position="39"/>
    </location>
</feature>
<accession>A0A6J6HR05</accession>
<sequence>MNTDFKYIGFFGEYQRRTGFLTYLFLVVFFVISVLEVKLSDYKRITYWVFGIAIAVVGYGLLQHFGMDFIRWNNPYNSVLSTVGNPNFAAAIMAIFSVALFGAALTAELPLFVRVSGIVVSALSLVTIYFSNSLQGFLAAAVGLGVITVVWVSQRNKIIGWALFGLGVIGGLAALAGILRMGPLTFLYKDSVAYRGDYWRAGFEMFKDHPWFGVGLDRYGAYFTEYRDATQVLRRGPRVFSNAAHNVYIQLASTGGIFVLLAYLAVIAFILWRGVVGIRNTSGVKQIVVTTFFAAWLTYVAQSIISIDNIGIAIWGWTLGGIVVAFSIDSSKESDVRIINSGGRQVQVLKQSNSSFLGLVLSLGLIMIAITVSGLFATAEHAQHDVGRYASPTSAGQQTQYAEFVTKPLESKPVEPKFRYLAAITFLKAKMYPQGIEQLEIVIAQDARNTESRNVLADYYEQTGQFEKALPLRIELARLDPFNQVTLLQLGRDLKQTGDLAGARKIAERIGAYAPDSPEYQSAKSEFLA</sequence>
<evidence type="ECO:0000256" key="2">
    <source>
        <dbReference type="ARBA" id="ARBA00022692"/>
    </source>
</evidence>
<dbReference type="InterPro" id="IPR007016">
    <property type="entry name" value="O-antigen_ligase-rel_domated"/>
</dbReference>
<dbReference type="Pfam" id="PF14559">
    <property type="entry name" value="TPR_19"/>
    <property type="match status" value="1"/>
</dbReference>
<dbReference type="EMBL" id="CAEZUQ010000132">
    <property type="protein sequence ID" value="CAB4614119.1"/>
    <property type="molecule type" value="Genomic_DNA"/>
</dbReference>
<dbReference type="GO" id="GO:0016020">
    <property type="term" value="C:membrane"/>
    <property type="evidence" value="ECO:0007669"/>
    <property type="project" value="UniProtKB-SubCell"/>
</dbReference>
<protein>
    <submittedName>
        <fullName evidence="7">Unannotated protein</fullName>
    </submittedName>
</protein>
<evidence type="ECO:0000256" key="4">
    <source>
        <dbReference type="ARBA" id="ARBA00023136"/>
    </source>
</evidence>
<proteinExistence type="predicted"/>
<keyword evidence="2 5" id="KW-0812">Transmembrane</keyword>
<evidence type="ECO:0000259" key="6">
    <source>
        <dbReference type="Pfam" id="PF04932"/>
    </source>
</evidence>
<dbReference type="Gene3D" id="1.25.40.10">
    <property type="entry name" value="Tetratricopeptide repeat domain"/>
    <property type="match status" value="1"/>
</dbReference>
<dbReference type="Pfam" id="PF04932">
    <property type="entry name" value="Wzy_C"/>
    <property type="match status" value="1"/>
</dbReference>
<feature type="transmembrane region" description="Helical" evidence="5">
    <location>
        <begin position="356"/>
        <end position="377"/>
    </location>
</feature>
<keyword evidence="3 5" id="KW-1133">Transmembrane helix</keyword>
<keyword evidence="4 5" id="KW-0472">Membrane</keyword>
<gene>
    <name evidence="7" type="ORF">UFOPK1842_00943</name>
</gene>
<evidence type="ECO:0000256" key="1">
    <source>
        <dbReference type="ARBA" id="ARBA00004141"/>
    </source>
</evidence>
<dbReference type="InterPro" id="IPR011990">
    <property type="entry name" value="TPR-like_helical_dom_sf"/>
</dbReference>
<dbReference type="InterPro" id="IPR051533">
    <property type="entry name" value="WaaL-like"/>
</dbReference>
<feature type="transmembrane region" description="Helical" evidence="5">
    <location>
        <begin position="159"/>
        <end position="179"/>
    </location>
</feature>
<evidence type="ECO:0000256" key="3">
    <source>
        <dbReference type="ARBA" id="ARBA00022989"/>
    </source>
</evidence>
<feature type="transmembrane region" description="Helical" evidence="5">
    <location>
        <begin position="310"/>
        <end position="328"/>
    </location>
</feature>
<feature type="transmembrane region" description="Helical" evidence="5">
    <location>
        <begin position="136"/>
        <end position="152"/>
    </location>
</feature>
<organism evidence="7">
    <name type="scientific">freshwater metagenome</name>
    <dbReference type="NCBI Taxonomy" id="449393"/>
    <lineage>
        <taxon>unclassified sequences</taxon>
        <taxon>metagenomes</taxon>
        <taxon>ecological metagenomes</taxon>
    </lineage>
</organism>
<dbReference type="SUPFAM" id="SSF48452">
    <property type="entry name" value="TPR-like"/>
    <property type="match status" value="1"/>
</dbReference>
<feature type="domain" description="O-antigen ligase-related" evidence="6">
    <location>
        <begin position="120"/>
        <end position="264"/>
    </location>
</feature>
<dbReference type="PANTHER" id="PTHR37422:SF23">
    <property type="entry name" value="TEICHURONIC ACID BIOSYNTHESIS PROTEIN TUAE"/>
    <property type="match status" value="1"/>
</dbReference>
<feature type="transmembrane region" description="Helical" evidence="5">
    <location>
        <begin position="247"/>
        <end position="272"/>
    </location>
</feature>
<evidence type="ECO:0000313" key="7">
    <source>
        <dbReference type="EMBL" id="CAB4614119.1"/>
    </source>
</evidence>
<name>A0A6J6HR05_9ZZZZ</name>